<dbReference type="InterPro" id="IPR036047">
    <property type="entry name" value="F-box-like_dom_sf"/>
</dbReference>
<feature type="domain" description="F-box" evidence="1">
    <location>
        <begin position="118"/>
        <end position="151"/>
    </location>
</feature>
<dbReference type="SUPFAM" id="SSF81383">
    <property type="entry name" value="F-box domain"/>
    <property type="match status" value="1"/>
</dbReference>
<name>A0A7S3PBU9_9STRA</name>
<dbReference type="InterPro" id="IPR001810">
    <property type="entry name" value="F-box_dom"/>
</dbReference>
<gene>
    <name evidence="2" type="ORF">ASTO00021_LOCUS4598</name>
</gene>
<dbReference type="AlphaFoldDB" id="A0A7S3PBU9"/>
<dbReference type="Pfam" id="PF00646">
    <property type="entry name" value="F-box"/>
    <property type="match status" value="1"/>
</dbReference>
<reference evidence="2" key="1">
    <citation type="submission" date="2021-01" db="EMBL/GenBank/DDBJ databases">
        <authorList>
            <person name="Corre E."/>
            <person name="Pelletier E."/>
            <person name="Niang G."/>
            <person name="Scheremetjew M."/>
            <person name="Finn R."/>
            <person name="Kale V."/>
            <person name="Holt S."/>
            <person name="Cochrane G."/>
            <person name="Meng A."/>
            <person name="Brown T."/>
            <person name="Cohen L."/>
        </authorList>
    </citation>
    <scope>NUCLEOTIDE SEQUENCE</scope>
    <source>
        <strain evidence="2">GSBS06</strain>
    </source>
</reference>
<dbReference type="EMBL" id="HBIN01006302">
    <property type="protein sequence ID" value="CAE0434298.1"/>
    <property type="molecule type" value="Transcribed_RNA"/>
</dbReference>
<organism evidence="2">
    <name type="scientific">Aplanochytrium stocchinoi</name>
    <dbReference type="NCBI Taxonomy" id="215587"/>
    <lineage>
        <taxon>Eukaryota</taxon>
        <taxon>Sar</taxon>
        <taxon>Stramenopiles</taxon>
        <taxon>Bigyra</taxon>
        <taxon>Labyrinthulomycetes</taxon>
        <taxon>Thraustochytrida</taxon>
        <taxon>Thraustochytriidae</taxon>
        <taxon>Aplanochytrium</taxon>
    </lineage>
</organism>
<accession>A0A7S3PBU9</accession>
<protein>
    <recommendedName>
        <fullName evidence="1">F-box domain-containing protein</fullName>
    </recommendedName>
</protein>
<proteinExistence type="predicted"/>
<sequence>MSDSVSAAVAAARLKAAGDWLSRLSEQEQLKLQGNGKTDVDKFLIAYERLVKLHRQADNTNTTRSHNGNGNITATSVWFRQGFDQRQDHDQEAEKIKEKEKKNLKSKVGLEYSYFQYRMNEDVMLRIFDYADPHTLAFLCCCCRRFSTLTKRTIDRCISGTVYSRMKSTGLLQAKYCIDRTGVFSVRPFMPFLFSGLPDPIWVTGSGRTGMNGTYFCHSVTAYGFEFKKMSNRRVDALTSHQYRLREEFENSNDEDHWECHIAKRFDQGNLFWYMFRTNSVGQSRYHYWAPLLLDDGQGQRDALDKKQKYPPTTSDLHRTNQVGWQCLGAASLPAPHVSQPCTLFM</sequence>
<evidence type="ECO:0000313" key="2">
    <source>
        <dbReference type="EMBL" id="CAE0434298.1"/>
    </source>
</evidence>
<evidence type="ECO:0000259" key="1">
    <source>
        <dbReference type="Pfam" id="PF00646"/>
    </source>
</evidence>